<gene>
    <name evidence="1" type="ORF">NQ176_g8791</name>
</gene>
<proteinExistence type="predicted"/>
<organism evidence="1 2">
    <name type="scientific">Zarea fungicola</name>
    <dbReference type="NCBI Taxonomy" id="93591"/>
    <lineage>
        <taxon>Eukaryota</taxon>
        <taxon>Fungi</taxon>
        <taxon>Dikarya</taxon>
        <taxon>Ascomycota</taxon>
        <taxon>Pezizomycotina</taxon>
        <taxon>Sordariomycetes</taxon>
        <taxon>Hypocreomycetidae</taxon>
        <taxon>Hypocreales</taxon>
        <taxon>Cordycipitaceae</taxon>
        <taxon>Zarea</taxon>
    </lineage>
</organism>
<comment type="caution">
    <text evidence="1">The sequence shown here is derived from an EMBL/GenBank/DDBJ whole genome shotgun (WGS) entry which is preliminary data.</text>
</comment>
<dbReference type="Proteomes" id="UP001143910">
    <property type="component" value="Unassembled WGS sequence"/>
</dbReference>
<dbReference type="EMBL" id="JANJQO010001797">
    <property type="protein sequence ID" value="KAJ2969205.1"/>
    <property type="molecule type" value="Genomic_DNA"/>
</dbReference>
<protein>
    <submittedName>
        <fullName evidence="1">Uncharacterized protein</fullName>
    </submittedName>
</protein>
<accession>A0ACC1MQW4</accession>
<evidence type="ECO:0000313" key="1">
    <source>
        <dbReference type="EMBL" id="KAJ2969205.1"/>
    </source>
</evidence>
<name>A0ACC1MQW4_9HYPO</name>
<keyword evidence="2" id="KW-1185">Reference proteome</keyword>
<evidence type="ECO:0000313" key="2">
    <source>
        <dbReference type="Proteomes" id="UP001143910"/>
    </source>
</evidence>
<reference evidence="1" key="1">
    <citation type="submission" date="2022-08" db="EMBL/GenBank/DDBJ databases">
        <title>Genome Sequence of Lecanicillium fungicola.</title>
        <authorList>
            <person name="Buettner E."/>
        </authorList>
    </citation>
    <scope>NUCLEOTIDE SEQUENCE</scope>
    <source>
        <strain evidence="1">Babe33</strain>
    </source>
</reference>
<sequence>MQALREFDIKGSVLLTISTTLFILGLNLGGNVLPWSHPIVIAAMSTFAVVFPIFLWVESRTVKAIMPLHLITKMPHANLIFSNFIATFLVNAVLFNMPLYFQAVLLTSATTSGLRLVPSSIASSVIGVSTGFLISYTRRLKWPLVAGTFFTALGNLGLCFLRRGLPAPSIYSPSSPAASSEQAVVTSTLLLWRSLGSVLGVAASSLVVQNALLYNLEKMVHGDLREEVIRRVRGSVEIVAKLDEPYREQVIQSYEATLRLTFVFTVLLALVSVFLIVPIKLLRLPTRK</sequence>